<dbReference type="EMBL" id="CAXIEN010000054">
    <property type="protein sequence ID" value="CAL1271362.1"/>
    <property type="molecule type" value="Genomic_DNA"/>
</dbReference>
<dbReference type="GO" id="GO:0005096">
    <property type="term" value="F:GTPase activator activity"/>
    <property type="evidence" value="ECO:0007669"/>
    <property type="project" value="TreeGrafter"/>
</dbReference>
<dbReference type="PROSITE" id="PS50020">
    <property type="entry name" value="WW_DOMAIN_2"/>
    <property type="match status" value="1"/>
</dbReference>
<reference evidence="5 6" key="1">
    <citation type="submission" date="2024-04" db="EMBL/GenBank/DDBJ databases">
        <authorList>
            <person name="Rising A."/>
            <person name="Reimegard J."/>
            <person name="Sonavane S."/>
            <person name="Akerstrom W."/>
            <person name="Nylinder S."/>
            <person name="Hedman E."/>
            <person name="Kallberg Y."/>
        </authorList>
    </citation>
    <scope>NUCLEOTIDE SEQUENCE [LARGE SCALE GENOMIC DNA]</scope>
</reference>
<dbReference type="InterPro" id="IPR000857">
    <property type="entry name" value="MyTH4_dom"/>
</dbReference>
<dbReference type="Gene3D" id="2.20.70.10">
    <property type="match status" value="1"/>
</dbReference>
<dbReference type="PROSITE" id="PS51016">
    <property type="entry name" value="MYTH4"/>
    <property type="match status" value="1"/>
</dbReference>
<feature type="compositionally biased region" description="Basic and acidic residues" evidence="1">
    <location>
        <begin position="363"/>
        <end position="373"/>
    </location>
</feature>
<dbReference type="InterPro" id="IPR036020">
    <property type="entry name" value="WW_dom_sf"/>
</dbReference>
<evidence type="ECO:0000259" key="4">
    <source>
        <dbReference type="PROSITE" id="PS51016"/>
    </source>
</evidence>
<dbReference type="SUPFAM" id="SSF51045">
    <property type="entry name" value="WW domain"/>
    <property type="match status" value="1"/>
</dbReference>
<dbReference type="AlphaFoldDB" id="A0AAV1ZI04"/>
<dbReference type="InterPro" id="IPR000198">
    <property type="entry name" value="RhoGAP_dom"/>
</dbReference>
<dbReference type="GO" id="GO:0007165">
    <property type="term" value="P:signal transduction"/>
    <property type="evidence" value="ECO:0007669"/>
    <property type="project" value="InterPro"/>
</dbReference>
<dbReference type="Proteomes" id="UP001497382">
    <property type="component" value="Unassembled WGS sequence"/>
</dbReference>
<dbReference type="GO" id="GO:0005856">
    <property type="term" value="C:cytoskeleton"/>
    <property type="evidence" value="ECO:0007669"/>
    <property type="project" value="InterPro"/>
</dbReference>
<dbReference type="SMART" id="SM00324">
    <property type="entry name" value="RhoGAP"/>
    <property type="match status" value="1"/>
</dbReference>
<dbReference type="SMART" id="SM00139">
    <property type="entry name" value="MyTH4"/>
    <property type="match status" value="1"/>
</dbReference>
<dbReference type="InterPro" id="IPR001202">
    <property type="entry name" value="WW_dom"/>
</dbReference>
<dbReference type="Pfam" id="PF00620">
    <property type="entry name" value="RhoGAP"/>
    <property type="match status" value="1"/>
</dbReference>
<dbReference type="GO" id="GO:0005737">
    <property type="term" value="C:cytoplasm"/>
    <property type="evidence" value="ECO:0007669"/>
    <property type="project" value="TreeGrafter"/>
</dbReference>
<feature type="region of interest" description="Disordered" evidence="1">
    <location>
        <begin position="531"/>
        <end position="567"/>
    </location>
</feature>
<dbReference type="PANTHER" id="PTHR45876:SF8">
    <property type="entry name" value="FI04035P"/>
    <property type="match status" value="1"/>
</dbReference>
<organism evidence="5 6">
    <name type="scientific">Larinioides sclopetarius</name>
    <dbReference type="NCBI Taxonomy" id="280406"/>
    <lineage>
        <taxon>Eukaryota</taxon>
        <taxon>Metazoa</taxon>
        <taxon>Ecdysozoa</taxon>
        <taxon>Arthropoda</taxon>
        <taxon>Chelicerata</taxon>
        <taxon>Arachnida</taxon>
        <taxon>Araneae</taxon>
        <taxon>Araneomorphae</taxon>
        <taxon>Entelegynae</taxon>
        <taxon>Araneoidea</taxon>
        <taxon>Araneidae</taxon>
        <taxon>Larinioides</taxon>
    </lineage>
</organism>
<evidence type="ECO:0000313" key="5">
    <source>
        <dbReference type="EMBL" id="CAL1271362.1"/>
    </source>
</evidence>
<dbReference type="InterPro" id="IPR008936">
    <property type="entry name" value="Rho_GTPase_activation_prot"/>
</dbReference>
<feature type="domain" description="Rho-GAP" evidence="3">
    <location>
        <begin position="883"/>
        <end position="1070"/>
    </location>
</feature>
<dbReference type="Pfam" id="PF00784">
    <property type="entry name" value="MyTH4"/>
    <property type="match status" value="1"/>
</dbReference>
<keyword evidence="6" id="KW-1185">Reference proteome</keyword>
<dbReference type="Gene3D" id="1.10.555.10">
    <property type="entry name" value="Rho GTPase activation protein"/>
    <property type="match status" value="1"/>
</dbReference>
<feature type="region of interest" description="Disordered" evidence="1">
    <location>
        <begin position="362"/>
        <end position="385"/>
    </location>
</feature>
<dbReference type="PANTHER" id="PTHR45876">
    <property type="entry name" value="FI04035P"/>
    <property type="match status" value="1"/>
</dbReference>
<dbReference type="PROSITE" id="PS50238">
    <property type="entry name" value="RHOGAP"/>
    <property type="match status" value="1"/>
</dbReference>
<evidence type="ECO:0000259" key="2">
    <source>
        <dbReference type="PROSITE" id="PS50020"/>
    </source>
</evidence>
<feature type="domain" description="WW" evidence="2">
    <location>
        <begin position="47"/>
        <end position="75"/>
    </location>
</feature>
<feature type="domain" description="MyTH4" evidence="4">
    <location>
        <begin position="697"/>
        <end position="872"/>
    </location>
</feature>
<name>A0AAV1ZI04_9ARAC</name>
<evidence type="ECO:0000256" key="1">
    <source>
        <dbReference type="SAM" id="MobiDB-lite"/>
    </source>
</evidence>
<feature type="compositionally biased region" description="Basic and acidic residues" evidence="1">
    <location>
        <begin position="643"/>
        <end position="668"/>
    </location>
</feature>
<dbReference type="SMART" id="SM00456">
    <property type="entry name" value="WW"/>
    <property type="match status" value="2"/>
</dbReference>
<dbReference type="InterPro" id="IPR038185">
    <property type="entry name" value="MyTH4_dom_sf"/>
</dbReference>
<sequence>MDAKKIEWFEIIEPCTKEEVYVNMYTGECVWYPPPGALIKKSDDNLWWEIFDPNSSRFYYYNAANQKTVWQKPQNSDVISLSKLQALKQSIYDSNDDEETKKESTATQTTTKISAKNIQKNGAFQKCASTQTSYSTSPGKEKIRHGFSSHSEHSLSAYSYDSGCVGDSSLASQSHSSLNSTNYQCFRKLEFCSAESVDSSYFQDQNVIQPRISWHESKQWEKRGNLEFNKVPESGHSAQRPMLGNIVPVWQQHSFECWQAPTRVAPKQHSFDLALASRRHVAQPFVHSKGKSCINFSNANEQKKRSTPQHYRKVQTKNSLSFGLDQIKHVSSSYVVENNSSYPPEAVGTPLASRRQWFVKSSRKSDVGSRKAESNVSSPQNPLMPLENLQSFKRSKNSIQTSMNKYVDHCPSSYKQHSLDLPLHTYNNTRNMQRKDGRYLQELIIPLPQPSHSKTKVSPDYKMENYHRENMLTRQRYYNSCKHIYSYQNDHSGLCTTPDYDVPCCYQAENYLSPLQQYLMEQAKLSGKLTDLGDDKDSFSQSDEDSDGQRDDDDHFADDEGMSHHDSSSLEYLDNYVYLDEDGGDLFYSPVLNSSYSKNKLHQPSGSKYPKAQEAEDSVSASSFFSIRESCEQPHLPSYYDTFGDKSDEQDYNSIHDESEDSKSSKGDIQKYAEDNLNRHTKGIFRKKFSLQDMLSWSKDPIRKPMITTTDKSLKRDACEVFKLIQTYMLDHKAKNGQTYEAVVLDIATRGWSKPALRDELYIQICRQTTENPKSSCESVGTNSLTQLEIQESLVLGWELMAVCLSFFPPSIKFQPYLEGYIKKHQSSSLDPPDLKISQYALVCGKRLEQISHKGAARSLRKPTVEEIEQSRIQIFRPSMFGNTLEEVMTLQKKRYPNYRLPWIQTTLSETVLRLNGAQTEGIFRVPGDVDEINTMKMKIDQWELIECDDPHVPASLLKQWYRELFEPLIPADYYEECITYCNDADAAVQIVKNLPDLNRLVFSYLIRFLQVFAAEENCAVTKMDAKNLAMVMAPNCLRCTSEDPSVIFENTRKEMAFIQTLIQHLNTSYMEGVV</sequence>
<evidence type="ECO:0000313" key="6">
    <source>
        <dbReference type="Proteomes" id="UP001497382"/>
    </source>
</evidence>
<dbReference type="FunFam" id="1.10.555.10:FF:000011">
    <property type="entry name" value="Rho GTPase-activating protein 39"/>
    <property type="match status" value="1"/>
</dbReference>
<proteinExistence type="predicted"/>
<accession>A0AAV1ZI04</accession>
<protein>
    <recommendedName>
        <fullName evidence="7">Rho GTPase-activating protein 39</fullName>
    </recommendedName>
</protein>
<dbReference type="Gene3D" id="1.25.40.530">
    <property type="entry name" value="MyTH4 domain"/>
    <property type="match status" value="1"/>
</dbReference>
<dbReference type="CDD" id="cd04389">
    <property type="entry name" value="RhoGAP_KIAA1688"/>
    <property type="match status" value="1"/>
</dbReference>
<evidence type="ECO:0000259" key="3">
    <source>
        <dbReference type="PROSITE" id="PS50238"/>
    </source>
</evidence>
<evidence type="ECO:0008006" key="7">
    <source>
        <dbReference type="Google" id="ProtNLM"/>
    </source>
</evidence>
<feature type="region of interest" description="Disordered" evidence="1">
    <location>
        <begin position="638"/>
        <end position="668"/>
    </location>
</feature>
<dbReference type="SUPFAM" id="SSF48350">
    <property type="entry name" value="GTPase activation domain, GAP"/>
    <property type="match status" value="1"/>
</dbReference>
<gene>
    <name evidence="5" type="ORF">LARSCL_LOCUS5779</name>
</gene>
<comment type="caution">
    <text evidence="5">The sequence shown here is derived from an EMBL/GenBank/DDBJ whole genome shotgun (WGS) entry which is preliminary data.</text>
</comment>